<evidence type="ECO:0000313" key="3">
    <source>
        <dbReference type="Proteomes" id="UP000886998"/>
    </source>
</evidence>
<dbReference type="AlphaFoldDB" id="A0A8X7C8F0"/>
<accession>A0A8X7C8F0</accession>
<name>A0A8X7C8F0_9ARAC</name>
<keyword evidence="3" id="KW-1185">Reference proteome</keyword>
<organism evidence="2 3">
    <name type="scientific">Trichonephila inaurata madagascariensis</name>
    <dbReference type="NCBI Taxonomy" id="2747483"/>
    <lineage>
        <taxon>Eukaryota</taxon>
        <taxon>Metazoa</taxon>
        <taxon>Ecdysozoa</taxon>
        <taxon>Arthropoda</taxon>
        <taxon>Chelicerata</taxon>
        <taxon>Arachnida</taxon>
        <taxon>Araneae</taxon>
        <taxon>Araneomorphae</taxon>
        <taxon>Entelegynae</taxon>
        <taxon>Araneoidea</taxon>
        <taxon>Nephilidae</taxon>
        <taxon>Trichonephila</taxon>
        <taxon>Trichonephila inaurata</taxon>
    </lineage>
</organism>
<feature type="region of interest" description="Disordered" evidence="1">
    <location>
        <begin position="77"/>
        <end position="97"/>
    </location>
</feature>
<gene>
    <name evidence="2" type="ORF">TNIN_242241</name>
</gene>
<sequence>MRGLKDRPVARKPSSSDVRGQVEDIILGNREAQSQRTAQKQERLCIRHLSNCFDGRSLTGLTLSLFRKGIGVCLNVPHTHPRPRPKPQCAGSKHQGVRARVLENDHLTIRRGSNEGSEGRAVARKPSTFPDVRGRVEDIILGNRERKTSL</sequence>
<comment type="caution">
    <text evidence="2">The sequence shown here is derived from an EMBL/GenBank/DDBJ whole genome shotgun (WGS) entry which is preliminary data.</text>
</comment>
<reference evidence="2" key="1">
    <citation type="submission" date="2020-08" db="EMBL/GenBank/DDBJ databases">
        <title>Multicomponent nature underlies the extraordinary mechanical properties of spider dragline silk.</title>
        <authorList>
            <person name="Kono N."/>
            <person name="Nakamura H."/>
            <person name="Mori M."/>
            <person name="Yoshida Y."/>
            <person name="Ohtoshi R."/>
            <person name="Malay A.D."/>
            <person name="Moran D.A.P."/>
            <person name="Tomita M."/>
            <person name="Numata K."/>
            <person name="Arakawa K."/>
        </authorList>
    </citation>
    <scope>NUCLEOTIDE SEQUENCE</scope>
</reference>
<evidence type="ECO:0000256" key="1">
    <source>
        <dbReference type="SAM" id="MobiDB-lite"/>
    </source>
</evidence>
<proteinExistence type="predicted"/>
<dbReference type="EMBL" id="BMAV01011633">
    <property type="protein sequence ID" value="GFY57633.1"/>
    <property type="molecule type" value="Genomic_DNA"/>
</dbReference>
<dbReference type="Proteomes" id="UP000886998">
    <property type="component" value="Unassembled WGS sequence"/>
</dbReference>
<protein>
    <submittedName>
        <fullName evidence="2">Uncharacterized protein</fullName>
    </submittedName>
</protein>
<evidence type="ECO:0000313" key="2">
    <source>
        <dbReference type="EMBL" id="GFY57633.1"/>
    </source>
</evidence>